<evidence type="ECO:0000313" key="2">
    <source>
        <dbReference type="EMBL" id="VEU34719.1"/>
    </source>
</evidence>
<dbReference type="Gene3D" id="3.40.50.1820">
    <property type="entry name" value="alpha/beta hydrolase"/>
    <property type="match status" value="2"/>
</dbReference>
<protein>
    <submittedName>
        <fullName evidence="2">Uncharacterized protein</fullName>
    </submittedName>
</protein>
<dbReference type="Proteomes" id="UP000291116">
    <property type="component" value="Unassembled WGS sequence"/>
</dbReference>
<feature type="compositionally biased region" description="Low complexity" evidence="1">
    <location>
        <begin position="623"/>
        <end position="635"/>
    </location>
</feature>
<dbReference type="PANTHER" id="PTHR35560:SF3">
    <property type="entry name" value="PEPTIDASE S9 PROLYL OLIGOPEPTIDASE CATALYTIC DOMAIN-CONTAINING PROTEIN"/>
    <property type="match status" value="1"/>
</dbReference>
<gene>
    <name evidence="2" type="ORF">PSNMU_V1.4_AUG-EV-PASAV3_0014470</name>
</gene>
<keyword evidence="3" id="KW-1185">Reference proteome</keyword>
<feature type="compositionally biased region" description="Basic and acidic residues" evidence="1">
    <location>
        <begin position="611"/>
        <end position="620"/>
    </location>
</feature>
<evidence type="ECO:0000313" key="3">
    <source>
        <dbReference type="Proteomes" id="UP000291116"/>
    </source>
</evidence>
<feature type="region of interest" description="Disordered" evidence="1">
    <location>
        <begin position="387"/>
        <end position="430"/>
    </location>
</feature>
<organism evidence="2 3">
    <name type="scientific">Pseudo-nitzschia multistriata</name>
    <dbReference type="NCBI Taxonomy" id="183589"/>
    <lineage>
        <taxon>Eukaryota</taxon>
        <taxon>Sar</taxon>
        <taxon>Stramenopiles</taxon>
        <taxon>Ochrophyta</taxon>
        <taxon>Bacillariophyta</taxon>
        <taxon>Bacillariophyceae</taxon>
        <taxon>Bacillariophycidae</taxon>
        <taxon>Bacillariales</taxon>
        <taxon>Bacillariaceae</taxon>
        <taxon>Pseudo-nitzschia</taxon>
    </lineage>
</organism>
<dbReference type="OrthoDB" id="5985073at2759"/>
<reference evidence="2 3" key="1">
    <citation type="submission" date="2019-01" db="EMBL/GenBank/DDBJ databases">
        <authorList>
            <person name="Ferrante I. M."/>
        </authorList>
    </citation>
    <scope>NUCLEOTIDE SEQUENCE [LARGE SCALE GENOMIC DNA]</scope>
    <source>
        <strain evidence="2 3">B856</strain>
    </source>
</reference>
<dbReference type="PANTHER" id="PTHR35560">
    <property type="entry name" value="BLL0132 PROTEIN"/>
    <property type="match status" value="1"/>
</dbReference>
<dbReference type="SUPFAM" id="SSF53474">
    <property type="entry name" value="alpha/beta-Hydrolases"/>
    <property type="match status" value="1"/>
</dbReference>
<proteinExistence type="predicted"/>
<feature type="region of interest" description="Disordered" evidence="1">
    <location>
        <begin position="609"/>
        <end position="635"/>
    </location>
</feature>
<name>A0A448YYC8_9STRA</name>
<evidence type="ECO:0000256" key="1">
    <source>
        <dbReference type="SAM" id="MobiDB-lite"/>
    </source>
</evidence>
<dbReference type="EMBL" id="CAACVS010000037">
    <property type="protein sequence ID" value="VEU34719.1"/>
    <property type="molecule type" value="Genomic_DNA"/>
</dbReference>
<dbReference type="AlphaFoldDB" id="A0A448YYC8"/>
<sequence length="695" mass="76734">MTLVPFWMSEGRSRVYTKTVALIVVLGVVVIGNNPPLWCVAYEICGGDKTAVNSTKRNGDGRKVWYCPAGNTCCRMAATGGIRDGIDSSVSWGCIASDMGAKNATCCTDDIGESNTGCPAGYQCRRRESWHRNAANGSQSQSLVASHDCFLAETETGHYDPLMQVLPRYRLCRAEASNQRLYGLPVSPSLALGDAKEERGSLNATGKLAYYSNLGPIDDRGNYPLLSGVEMALVVVHGANRNGDDYFCSAKATIDLQHRFGDTIKKAQPANGSTKERRILVVAPVFLPTPSPTGDLSGASQGGRHHPLSFLFWDEAGDRDGSWRYGADASGPLPGISSYDAMDAIVLNLRRSGLFPNLRRIALVGHSSGGQLVQRWSLLTPSEVWPPPLSSSSPTNVLEDSIDSASKPKIKPRRLSGTIPVAPSKNDDADADSSITIHAVVANPSNYVYFTPLRFFNDNNGSIQNRNRNRKNSNEYLRRSNNQTMQNTPWRLPFVHQNGNDANDNDDNSYENCPFYNRWEYGLDDGGPMDVPYLQRAIARDSKSRLVDRYLTERSVSYLVGDLDRCDGNQPCESHGLETTCADELQGRNRYERNARYMASLRLGSGFRRQRATDHTRDGGFARAGSSSSARWTSRRTNASDLISHHHRRAVVPNVGHDHAMMFQSEQGIEAIYYARDTEEKPRIRRKSLSEKTLS</sequence>
<dbReference type="InterPro" id="IPR029058">
    <property type="entry name" value="AB_hydrolase_fold"/>
</dbReference>
<accession>A0A448YYC8</accession>